<dbReference type="EMBL" id="CM035442">
    <property type="protein sequence ID" value="KAH7279680.1"/>
    <property type="molecule type" value="Genomic_DNA"/>
</dbReference>
<organism evidence="1 2">
    <name type="scientific">Ceratopteris richardii</name>
    <name type="common">Triangle waterfern</name>
    <dbReference type="NCBI Taxonomy" id="49495"/>
    <lineage>
        <taxon>Eukaryota</taxon>
        <taxon>Viridiplantae</taxon>
        <taxon>Streptophyta</taxon>
        <taxon>Embryophyta</taxon>
        <taxon>Tracheophyta</taxon>
        <taxon>Polypodiopsida</taxon>
        <taxon>Polypodiidae</taxon>
        <taxon>Polypodiales</taxon>
        <taxon>Pteridineae</taxon>
        <taxon>Pteridaceae</taxon>
        <taxon>Parkerioideae</taxon>
        <taxon>Ceratopteris</taxon>
    </lineage>
</organism>
<accession>A0A8T2Q7R7</accession>
<keyword evidence="2" id="KW-1185">Reference proteome</keyword>
<evidence type="ECO:0000313" key="1">
    <source>
        <dbReference type="EMBL" id="KAH7279680.1"/>
    </source>
</evidence>
<protein>
    <submittedName>
        <fullName evidence="1">Uncharacterized protein</fullName>
    </submittedName>
</protein>
<dbReference type="Proteomes" id="UP000825935">
    <property type="component" value="Chromosome 37"/>
</dbReference>
<gene>
    <name evidence="1" type="ORF">KP509_37G030700</name>
</gene>
<comment type="caution">
    <text evidence="1">The sequence shown here is derived from an EMBL/GenBank/DDBJ whole genome shotgun (WGS) entry which is preliminary data.</text>
</comment>
<reference evidence="1" key="1">
    <citation type="submission" date="2021-08" db="EMBL/GenBank/DDBJ databases">
        <title>WGS assembly of Ceratopteris richardii.</title>
        <authorList>
            <person name="Marchant D.B."/>
            <person name="Chen G."/>
            <person name="Jenkins J."/>
            <person name="Shu S."/>
            <person name="Leebens-Mack J."/>
            <person name="Grimwood J."/>
            <person name="Schmutz J."/>
            <person name="Soltis P."/>
            <person name="Soltis D."/>
            <person name="Chen Z.-H."/>
        </authorList>
    </citation>
    <scope>NUCLEOTIDE SEQUENCE</scope>
    <source>
        <strain evidence="1">Whitten #5841</strain>
        <tissue evidence="1">Leaf</tissue>
    </source>
</reference>
<dbReference type="AlphaFoldDB" id="A0A8T2Q7R7"/>
<name>A0A8T2Q7R7_CERRI</name>
<sequence length="108" mass="12017">MGPAGLYDSPFITSSLDRKLHALPCDGSIKFFSSVNSLQFPCQRCNSFSSPNAGSTFLQQLGRRFSLYNLRSSSLQCLVHVPLTEVAISFQRKPWSTYSNLLYFPAAT</sequence>
<evidence type="ECO:0000313" key="2">
    <source>
        <dbReference type="Proteomes" id="UP000825935"/>
    </source>
</evidence>
<proteinExistence type="predicted"/>